<dbReference type="Pfam" id="PF01146">
    <property type="entry name" value="Caveolin"/>
    <property type="match status" value="1"/>
</dbReference>
<comment type="caution">
    <text evidence="8">The sequence shown here is derived from an EMBL/GenBank/DDBJ whole genome shotgun (WGS) entry which is preliminary data.</text>
</comment>
<keyword evidence="3 6" id="KW-1003">Cell membrane</keyword>
<evidence type="ECO:0000256" key="6">
    <source>
        <dbReference type="RuleBase" id="RU000680"/>
    </source>
</evidence>
<evidence type="ECO:0000256" key="4">
    <source>
        <dbReference type="ARBA" id="ARBA00023034"/>
    </source>
</evidence>
<dbReference type="EMBL" id="CAXLJM020000148">
    <property type="protein sequence ID" value="CAL8142663.1"/>
    <property type="molecule type" value="Genomic_DNA"/>
</dbReference>
<keyword evidence="4 6" id="KW-0333">Golgi apparatus</keyword>
<gene>
    <name evidence="8" type="ORF">ODALV1_LOCUS29118</name>
</gene>
<feature type="transmembrane region" description="Helical" evidence="7">
    <location>
        <begin position="76"/>
        <end position="96"/>
    </location>
</feature>
<sequence>MAINQITKVGMTQEQTSSLLRDPLHVNNHLQVEWTSVIGEPESLKSPEWVWNLSNICFIFFQAATYRLLTVFLAPVCSIIIATVSAILAFLQIWFARPIIKCLHLIAWFTRTVVELILKGTIGPFFEMLGLVMSKVKLQHQRMYDVKDEPEFPFTV</sequence>
<evidence type="ECO:0000313" key="9">
    <source>
        <dbReference type="Proteomes" id="UP001642540"/>
    </source>
</evidence>
<organism evidence="8 9">
    <name type="scientific">Orchesella dallaii</name>
    <dbReference type="NCBI Taxonomy" id="48710"/>
    <lineage>
        <taxon>Eukaryota</taxon>
        <taxon>Metazoa</taxon>
        <taxon>Ecdysozoa</taxon>
        <taxon>Arthropoda</taxon>
        <taxon>Hexapoda</taxon>
        <taxon>Collembola</taxon>
        <taxon>Entomobryomorpha</taxon>
        <taxon>Entomobryoidea</taxon>
        <taxon>Orchesellidae</taxon>
        <taxon>Orchesellinae</taxon>
        <taxon>Orchesella</taxon>
    </lineage>
</organism>
<comment type="subcellular location">
    <subcellularLocation>
        <location evidence="1 6">Cell membrane</location>
        <topology evidence="1 6">Peripheral membrane protein</topology>
    </subcellularLocation>
    <subcellularLocation>
        <location evidence="6">Golgi apparatus membrane</location>
        <topology evidence="6">Peripheral membrane protein</topology>
    </subcellularLocation>
    <subcellularLocation>
        <location evidence="6">Membrane</location>
        <location evidence="6">Caveola</location>
        <topology evidence="6">Peripheral membrane protein</topology>
    </subcellularLocation>
</comment>
<keyword evidence="7" id="KW-0812">Transmembrane</keyword>
<evidence type="ECO:0000256" key="2">
    <source>
        <dbReference type="ARBA" id="ARBA00010988"/>
    </source>
</evidence>
<reference evidence="8 9" key="1">
    <citation type="submission" date="2024-08" db="EMBL/GenBank/DDBJ databases">
        <authorList>
            <person name="Cucini C."/>
            <person name="Frati F."/>
        </authorList>
    </citation>
    <scope>NUCLEOTIDE SEQUENCE [LARGE SCALE GENOMIC DNA]</scope>
</reference>
<dbReference type="Proteomes" id="UP001642540">
    <property type="component" value="Unassembled WGS sequence"/>
</dbReference>
<evidence type="ECO:0000256" key="1">
    <source>
        <dbReference type="ARBA" id="ARBA00004202"/>
    </source>
</evidence>
<evidence type="ECO:0000313" key="8">
    <source>
        <dbReference type="EMBL" id="CAL8142663.1"/>
    </source>
</evidence>
<keyword evidence="7" id="KW-1133">Transmembrane helix</keyword>
<protein>
    <recommendedName>
        <fullName evidence="6">Caveolin</fullName>
    </recommendedName>
</protein>
<comment type="similarity">
    <text evidence="2 6">Belongs to the caveolin family.</text>
</comment>
<keyword evidence="9" id="KW-1185">Reference proteome</keyword>
<dbReference type="InterPro" id="IPR001612">
    <property type="entry name" value="Caveolin"/>
</dbReference>
<proteinExistence type="inferred from homology"/>
<name>A0ABP1S2S4_9HEXA</name>
<accession>A0ABP1S2S4</accession>
<dbReference type="PANTHER" id="PTHR10844">
    <property type="entry name" value="CAVEOLIN"/>
    <property type="match status" value="1"/>
</dbReference>
<dbReference type="PANTHER" id="PTHR10844:SF19">
    <property type="entry name" value="CAVEOLIN-2"/>
    <property type="match status" value="1"/>
</dbReference>
<evidence type="ECO:0000256" key="3">
    <source>
        <dbReference type="ARBA" id="ARBA00022475"/>
    </source>
</evidence>
<evidence type="ECO:0000256" key="5">
    <source>
        <dbReference type="ARBA" id="ARBA00023136"/>
    </source>
</evidence>
<keyword evidence="5 6" id="KW-0472">Membrane</keyword>
<comment type="function">
    <text evidence="6">May act as a scaffolding protein within caveolar membranes. Interacts directly with G-protein alpha subunits and can functionally regulate their activity.</text>
</comment>
<evidence type="ECO:0000256" key="7">
    <source>
        <dbReference type="SAM" id="Phobius"/>
    </source>
</evidence>